<evidence type="ECO:0000256" key="2">
    <source>
        <dbReference type="ARBA" id="ARBA00009418"/>
    </source>
</evidence>
<evidence type="ECO:0000256" key="1">
    <source>
        <dbReference type="ARBA" id="ARBA00004604"/>
    </source>
</evidence>
<protein>
    <recommendedName>
        <fullName evidence="9">rRNA biogenesis protein RRP36</fullName>
    </recommendedName>
</protein>
<dbReference type="STRING" id="796925.A0A137P9Q4"/>
<organism evidence="11 12">
    <name type="scientific">Conidiobolus coronatus (strain ATCC 28846 / CBS 209.66 / NRRL 28638)</name>
    <name type="common">Delacroixia coronata</name>
    <dbReference type="NCBI Taxonomy" id="796925"/>
    <lineage>
        <taxon>Eukaryota</taxon>
        <taxon>Fungi</taxon>
        <taxon>Fungi incertae sedis</taxon>
        <taxon>Zoopagomycota</taxon>
        <taxon>Entomophthoromycotina</taxon>
        <taxon>Entomophthoromycetes</taxon>
        <taxon>Entomophthorales</taxon>
        <taxon>Ancylistaceae</taxon>
        <taxon>Conidiobolus</taxon>
    </lineage>
</organism>
<evidence type="ECO:0000256" key="7">
    <source>
        <dbReference type="ARBA" id="ARBA00023274"/>
    </source>
</evidence>
<evidence type="ECO:0000313" key="12">
    <source>
        <dbReference type="Proteomes" id="UP000070444"/>
    </source>
</evidence>
<evidence type="ECO:0000256" key="3">
    <source>
        <dbReference type="ARBA" id="ARBA00022517"/>
    </source>
</evidence>
<evidence type="ECO:0000256" key="6">
    <source>
        <dbReference type="ARBA" id="ARBA00023242"/>
    </source>
</evidence>
<dbReference type="Proteomes" id="UP000070444">
    <property type="component" value="Unassembled WGS sequence"/>
</dbReference>
<feature type="compositionally biased region" description="Basic and acidic residues" evidence="10">
    <location>
        <begin position="79"/>
        <end position="93"/>
    </location>
</feature>
<comment type="similarity">
    <text evidence="2 9">Belongs to the RRP36 family.</text>
</comment>
<name>A0A137P9Q4_CONC2</name>
<dbReference type="OMA" id="CRNVEQK"/>
<evidence type="ECO:0000256" key="4">
    <source>
        <dbReference type="ARBA" id="ARBA00022552"/>
    </source>
</evidence>
<comment type="subunit">
    <text evidence="9">Associates with 90S and pre-40S pre-ribosomal particles.</text>
</comment>
<feature type="region of interest" description="Disordered" evidence="10">
    <location>
        <begin position="145"/>
        <end position="166"/>
    </location>
</feature>
<dbReference type="InterPro" id="IPR009292">
    <property type="entry name" value="RRP36"/>
</dbReference>
<evidence type="ECO:0000256" key="8">
    <source>
        <dbReference type="ARBA" id="ARBA00025053"/>
    </source>
</evidence>
<dbReference type="PANTHER" id="PTHR21738:SF0">
    <property type="entry name" value="RIBOSOMAL RNA PROCESSING PROTEIN 36 HOMOLOG"/>
    <property type="match status" value="1"/>
</dbReference>
<sequence length="166" mass="19917">MSSKKPVSRLRQIVDVPKNNSRDPRFEHISGKFNEDLFKKSYSFVEDMKNEELKDLKKSVNKTKDLKLKNQLKQQLETELAKKSSEKQKEDKQKLKRELRKNEMKLIKDGKKPFFLKKSDMKQIELTQKFNDLKGKVNIDKLLEKRRKRNANKDHKALPFKRRQMD</sequence>
<dbReference type="OrthoDB" id="448446at2759"/>
<evidence type="ECO:0000256" key="10">
    <source>
        <dbReference type="SAM" id="MobiDB-lite"/>
    </source>
</evidence>
<feature type="compositionally biased region" description="Basic and acidic residues" evidence="10">
    <location>
        <begin position="151"/>
        <end position="166"/>
    </location>
</feature>
<keyword evidence="3 9" id="KW-0690">Ribosome biogenesis</keyword>
<dbReference type="PANTHER" id="PTHR21738">
    <property type="entry name" value="RIBOSOMAL RNA PROCESSING PROTEIN 36 HOMOLOG"/>
    <property type="match status" value="1"/>
</dbReference>
<keyword evidence="12" id="KW-1185">Reference proteome</keyword>
<dbReference type="EMBL" id="KQ964469">
    <property type="protein sequence ID" value="KXN71712.1"/>
    <property type="molecule type" value="Genomic_DNA"/>
</dbReference>
<evidence type="ECO:0000313" key="11">
    <source>
        <dbReference type="EMBL" id="KXN71712.1"/>
    </source>
</evidence>
<feature type="region of interest" description="Disordered" evidence="10">
    <location>
        <begin position="78"/>
        <end position="103"/>
    </location>
</feature>
<keyword evidence="7 9" id="KW-0687">Ribonucleoprotein</keyword>
<evidence type="ECO:0000256" key="5">
    <source>
        <dbReference type="ARBA" id="ARBA00023054"/>
    </source>
</evidence>
<dbReference type="Pfam" id="PF06102">
    <property type="entry name" value="RRP36"/>
    <property type="match status" value="1"/>
</dbReference>
<proteinExistence type="inferred from homology"/>
<accession>A0A137P9Q4</accession>
<comment type="function">
    <text evidence="8 9">Component of the 90S pre-ribosome involved in the maturation of rRNAs. Required for early cleavages of the pre-RNAs in the 40S ribosomal subunit maturation pathway.</text>
</comment>
<keyword evidence="4 9" id="KW-0698">rRNA processing</keyword>
<keyword evidence="5" id="KW-0175">Coiled coil</keyword>
<dbReference type="GO" id="GO:0000462">
    <property type="term" value="P:maturation of SSU-rRNA from tricistronic rRNA transcript (SSU-rRNA, 5.8S rRNA, LSU-rRNA)"/>
    <property type="evidence" value="ECO:0007669"/>
    <property type="project" value="TreeGrafter"/>
</dbReference>
<dbReference type="GO" id="GO:0005730">
    <property type="term" value="C:nucleolus"/>
    <property type="evidence" value="ECO:0007669"/>
    <property type="project" value="UniProtKB-SubCell"/>
</dbReference>
<dbReference type="AlphaFoldDB" id="A0A137P9Q4"/>
<reference evidence="11 12" key="1">
    <citation type="journal article" date="2015" name="Genome Biol. Evol.">
        <title>Phylogenomic analyses indicate that early fungi evolved digesting cell walls of algal ancestors of land plants.</title>
        <authorList>
            <person name="Chang Y."/>
            <person name="Wang S."/>
            <person name="Sekimoto S."/>
            <person name="Aerts A.L."/>
            <person name="Choi C."/>
            <person name="Clum A."/>
            <person name="LaButti K.M."/>
            <person name="Lindquist E.A."/>
            <person name="Yee Ngan C."/>
            <person name="Ohm R.A."/>
            <person name="Salamov A.A."/>
            <person name="Grigoriev I.V."/>
            <person name="Spatafora J.W."/>
            <person name="Berbee M.L."/>
        </authorList>
    </citation>
    <scope>NUCLEOTIDE SEQUENCE [LARGE SCALE GENOMIC DNA]</scope>
    <source>
        <strain evidence="11 12">NRRL 28638</strain>
    </source>
</reference>
<comment type="subcellular location">
    <subcellularLocation>
        <location evidence="1 9">Nucleus</location>
        <location evidence="1 9">Nucleolus</location>
    </subcellularLocation>
</comment>
<dbReference type="GO" id="GO:0030686">
    <property type="term" value="C:90S preribosome"/>
    <property type="evidence" value="ECO:0007669"/>
    <property type="project" value="TreeGrafter"/>
</dbReference>
<feature type="region of interest" description="Disordered" evidence="10">
    <location>
        <begin position="1"/>
        <end position="27"/>
    </location>
</feature>
<gene>
    <name evidence="11" type="ORF">CONCODRAFT_69650</name>
</gene>
<evidence type="ECO:0000256" key="9">
    <source>
        <dbReference type="RuleBase" id="RU368027"/>
    </source>
</evidence>
<keyword evidence="6 9" id="KW-0539">Nucleus</keyword>